<dbReference type="PANTHER" id="PTHR43065">
    <property type="entry name" value="SENSOR HISTIDINE KINASE"/>
    <property type="match status" value="1"/>
</dbReference>
<dbReference type="InterPro" id="IPR003594">
    <property type="entry name" value="HATPase_dom"/>
</dbReference>
<dbReference type="AlphaFoldDB" id="A0A1L3GPD8"/>
<dbReference type="NCBIfam" id="TIGR00229">
    <property type="entry name" value="sensory_box"/>
    <property type="match status" value="1"/>
</dbReference>
<reference evidence="8 9" key="1">
    <citation type="journal article" date="2017" name="Genome Announc.">
        <title>Complete Genome Sequences of Two Acetylene-Fermenting Pelobacter acetylenicus Strains.</title>
        <authorList>
            <person name="Sutton J.M."/>
            <person name="Baesman S.M."/>
            <person name="Fierst J.L."/>
            <person name="Poret-Peterson A.T."/>
            <person name="Oremland R.S."/>
            <person name="Dunlap D.S."/>
            <person name="Akob D.M."/>
        </authorList>
    </citation>
    <scope>NUCLEOTIDE SEQUENCE [LARGE SCALE GENOMIC DNA]</scope>
    <source>
        <strain evidence="8 9">SFB93</strain>
    </source>
</reference>
<dbReference type="Proteomes" id="UP000182517">
    <property type="component" value="Chromosome"/>
</dbReference>
<comment type="catalytic activity">
    <reaction evidence="1">
        <text>ATP + protein L-histidine = ADP + protein N-phospho-L-histidine.</text>
        <dbReference type="EC" id="2.7.13.3"/>
    </reaction>
</comment>
<dbReference type="GO" id="GO:0000155">
    <property type="term" value="F:phosphorelay sensor kinase activity"/>
    <property type="evidence" value="ECO:0007669"/>
    <property type="project" value="InterPro"/>
</dbReference>
<dbReference type="SMART" id="SM00065">
    <property type="entry name" value="GAF"/>
    <property type="match status" value="1"/>
</dbReference>
<dbReference type="SUPFAM" id="SSF55874">
    <property type="entry name" value="ATPase domain of HSP90 chaperone/DNA topoisomerase II/histidine kinase"/>
    <property type="match status" value="1"/>
</dbReference>
<dbReference type="SUPFAM" id="SSF47384">
    <property type="entry name" value="Homodimeric domain of signal transducing histidine kinase"/>
    <property type="match status" value="1"/>
</dbReference>
<dbReference type="EC" id="2.7.13.3" evidence="2"/>
<organism evidence="8 9">
    <name type="scientific">Syntrophotalea acetylenivorans</name>
    <dbReference type="NCBI Taxonomy" id="1842532"/>
    <lineage>
        <taxon>Bacteria</taxon>
        <taxon>Pseudomonadati</taxon>
        <taxon>Thermodesulfobacteriota</taxon>
        <taxon>Desulfuromonadia</taxon>
        <taxon>Desulfuromonadales</taxon>
        <taxon>Syntrophotaleaceae</taxon>
        <taxon>Syntrophotalea</taxon>
    </lineage>
</organism>
<dbReference type="Pfam" id="PF13185">
    <property type="entry name" value="GAF_2"/>
    <property type="match status" value="1"/>
</dbReference>
<dbReference type="InterPro" id="IPR003018">
    <property type="entry name" value="GAF"/>
</dbReference>
<dbReference type="PROSITE" id="PS50112">
    <property type="entry name" value="PAS"/>
    <property type="match status" value="1"/>
</dbReference>
<dbReference type="OrthoDB" id="9777714at2"/>
<dbReference type="SUPFAM" id="SSF55781">
    <property type="entry name" value="GAF domain-like"/>
    <property type="match status" value="1"/>
</dbReference>
<dbReference type="SMART" id="SM00091">
    <property type="entry name" value="PAS"/>
    <property type="match status" value="2"/>
</dbReference>
<dbReference type="STRING" id="1842532.A7E78_07945"/>
<evidence type="ECO:0000259" key="7">
    <source>
        <dbReference type="PROSITE" id="PS50113"/>
    </source>
</evidence>
<evidence type="ECO:0000256" key="1">
    <source>
        <dbReference type="ARBA" id="ARBA00000085"/>
    </source>
</evidence>
<dbReference type="SUPFAM" id="SSF55785">
    <property type="entry name" value="PYP-like sensor domain (PAS domain)"/>
    <property type="match status" value="2"/>
</dbReference>
<dbReference type="InterPro" id="IPR013656">
    <property type="entry name" value="PAS_4"/>
</dbReference>
<dbReference type="Pfam" id="PF08447">
    <property type="entry name" value="PAS_3"/>
    <property type="match status" value="1"/>
</dbReference>
<dbReference type="Pfam" id="PF02518">
    <property type="entry name" value="HATPase_c"/>
    <property type="match status" value="1"/>
</dbReference>
<dbReference type="InterPro" id="IPR036890">
    <property type="entry name" value="HATPase_C_sf"/>
</dbReference>
<evidence type="ECO:0000313" key="8">
    <source>
        <dbReference type="EMBL" id="APG27773.1"/>
    </source>
</evidence>
<dbReference type="Gene3D" id="3.30.450.20">
    <property type="entry name" value="PAS domain"/>
    <property type="match status" value="2"/>
</dbReference>
<evidence type="ECO:0000313" key="9">
    <source>
        <dbReference type="Proteomes" id="UP000182517"/>
    </source>
</evidence>
<evidence type="ECO:0000256" key="4">
    <source>
        <dbReference type="SAM" id="SignalP"/>
    </source>
</evidence>
<dbReference type="InterPro" id="IPR035965">
    <property type="entry name" value="PAS-like_dom_sf"/>
</dbReference>
<protein>
    <recommendedName>
        <fullName evidence="2">histidine kinase</fullName>
        <ecNumber evidence="2">2.7.13.3</ecNumber>
    </recommendedName>
</protein>
<dbReference type="CDD" id="cd00082">
    <property type="entry name" value="HisKA"/>
    <property type="match status" value="1"/>
</dbReference>
<dbReference type="KEGG" id="pef:A7E78_07945"/>
<feature type="domain" description="Histidine kinase" evidence="5">
    <location>
        <begin position="815"/>
        <end position="1053"/>
    </location>
</feature>
<proteinExistence type="predicted"/>
<dbReference type="InterPro" id="IPR001610">
    <property type="entry name" value="PAC"/>
</dbReference>
<accession>A0A1L3GPD8</accession>
<dbReference type="SMART" id="SM00387">
    <property type="entry name" value="HATPase_c"/>
    <property type="match status" value="1"/>
</dbReference>
<keyword evidence="4" id="KW-0732">Signal</keyword>
<feature type="chain" id="PRO_5012430836" description="histidine kinase" evidence="4">
    <location>
        <begin position="21"/>
        <end position="1058"/>
    </location>
</feature>
<dbReference type="InterPro" id="IPR013655">
    <property type="entry name" value="PAS_fold_3"/>
</dbReference>
<feature type="signal peptide" evidence="4">
    <location>
        <begin position="1"/>
        <end position="20"/>
    </location>
</feature>
<dbReference type="InterPro" id="IPR003661">
    <property type="entry name" value="HisK_dim/P_dom"/>
</dbReference>
<dbReference type="PANTHER" id="PTHR43065:SF42">
    <property type="entry name" value="TWO-COMPONENT SENSOR PPRA"/>
    <property type="match status" value="1"/>
</dbReference>
<feature type="domain" description="PAC" evidence="7">
    <location>
        <begin position="451"/>
        <end position="503"/>
    </location>
</feature>
<dbReference type="PROSITE" id="PS50109">
    <property type="entry name" value="HIS_KIN"/>
    <property type="match status" value="1"/>
</dbReference>
<sequence length="1058" mass="117652">MLCVVGFLLLLGCGWQDASAQEAPDAKEVLVIHSYHSGLKWTDDIHNAINQQFSISKTPVHLQVEYLDAKRYGIKAFAEQTARLLELKLAIRSYDLVLVSDDHAFQFVRNHRNGLFANIPIVFCGVNQFRPAMIEGLTAITGVEESPGFAETIELAMRLHAGTTEIVVINRTRHLTGEITKRVLDEVVSRFNSRVRFRFWSDLPWGELQNRLTELNPGQLVLLTDVIEDEDLGVLSFEESCQRIRQFCSVPLYGVWDFFLGQGIVGGKLLSGSDQGRLAAELAQRILNGESADAIPIVDQDIGKFRFDDKELRRFSIRHSALPAGSQIIKRDLPVYAIPKAKFLKVLFLLAGLALGGLFLLKNVYSRYRAEKALRETEAHFRGYFDLNLVGMITMSASGKWLEVNDRFCEMIKYSREELQRKSWIDVTHPDDLTESYEKFEALCAGEIDRFTQDKRYVCKDGALIHVELSTRALRQPDGRINRLVSIVQDITKRKAAEADLRLDEARLEALVALNQMGESSVEDIIDFIVSSVISLTKSKIGYLAFVNEAAGTLIKHGWTRGALQECTMEKSSAGYSIEKAGLWAEVVRHKKPIIINNYAYPQLVKKGIPEGHTSIERFMGVPLLDQDKVVAIIGVGNKAGKYDDADVRQLNLLGQGLVRLLESKRAEQGLLESQQKYKRLFRQFQALLDGIPDAIFLLTPDMNIVWGNEGAARHLGVHVKALPGESCCSLWTGQAETCPDCPVARCFESGKAEEQPLAYPDGKIWGVKAFPLKNAMGEVENVIKMAVDITEKVKLRDEAERSARLASLGELAAGVAHEINNPNGVLLLNSKILADFFTEALPELSNFLQKQGIESLAGLDASEMDTEIPQMLTDMQDSSKRINGIVKDLKRFVQSESTPFFSPVDLNEVVEMAVRLTGSTLKKFAPGFEVCHGADLPRVKGIFQQLEQVTINLVVNACQSFGDKKGNIFVSTYFDEALRSCILEVRDEGKGIDPKVLPHIAEPFFTTKRQNGGTGLGLSVSARIVREHGGKLDFFSLPGQGTTVRLALPALDEGEVL</sequence>
<feature type="domain" description="PAC" evidence="7">
    <location>
        <begin position="752"/>
        <end position="802"/>
    </location>
</feature>
<dbReference type="Gene3D" id="3.40.50.2300">
    <property type="match status" value="2"/>
</dbReference>
<dbReference type="SMART" id="SM00388">
    <property type="entry name" value="HisKA"/>
    <property type="match status" value="1"/>
</dbReference>
<name>A0A1L3GPD8_9BACT</name>
<dbReference type="Gene3D" id="3.30.450.40">
    <property type="match status" value="1"/>
</dbReference>
<keyword evidence="9" id="KW-1185">Reference proteome</keyword>
<dbReference type="PROSITE" id="PS50113">
    <property type="entry name" value="PAC"/>
    <property type="match status" value="2"/>
</dbReference>
<dbReference type="RefSeq" id="WP_072283740.1">
    <property type="nucleotide sequence ID" value="NZ_CP015519.1"/>
</dbReference>
<evidence type="ECO:0000259" key="6">
    <source>
        <dbReference type="PROSITE" id="PS50112"/>
    </source>
</evidence>
<dbReference type="InterPro" id="IPR036097">
    <property type="entry name" value="HisK_dim/P_sf"/>
</dbReference>
<dbReference type="InterPro" id="IPR029016">
    <property type="entry name" value="GAF-like_dom_sf"/>
</dbReference>
<dbReference type="InterPro" id="IPR005467">
    <property type="entry name" value="His_kinase_dom"/>
</dbReference>
<evidence type="ECO:0000256" key="2">
    <source>
        <dbReference type="ARBA" id="ARBA00012438"/>
    </source>
</evidence>
<dbReference type="EMBL" id="CP015519">
    <property type="protein sequence ID" value="APG27773.1"/>
    <property type="molecule type" value="Genomic_DNA"/>
</dbReference>
<dbReference type="SMART" id="SM00086">
    <property type="entry name" value="PAC"/>
    <property type="match status" value="1"/>
</dbReference>
<dbReference type="InterPro" id="IPR000014">
    <property type="entry name" value="PAS"/>
</dbReference>
<feature type="domain" description="PAS" evidence="6">
    <location>
        <begin position="377"/>
        <end position="447"/>
    </location>
</feature>
<dbReference type="InterPro" id="IPR004358">
    <property type="entry name" value="Sig_transdc_His_kin-like_C"/>
</dbReference>
<evidence type="ECO:0000259" key="5">
    <source>
        <dbReference type="PROSITE" id="PS50109"/>
    </source>
</evidence>
<dbReference type="CDD" id="cd00130">
    <property type="entry name" value="PAS"/>
    <property type="match status" value="1"/>
</dbReference>
<dbReference type="Gene3D" id="1.10.287.130">
    <property type="match status" value="1"/>
</dbReference>
<keyword evidence="3" id="KW-0597">Phosphoprotein</keyword>
<dbReference type="Pfam" id="PF08448">
    <property type="entry name" value="PAS_4"/>
    <property type="match status" value="1"/>
</dbReference>
<dbReference type="InterPro" id="IPR000700">
    <property type="entry name" value="PAS-assoc_C"/>
</dbReference>
<evidence type="ECO:0000256" key="3">
    <source>
        <dbReference type="ARBA" id="ARBA00022553"/>
    </source>
</evidence>
<gene>
    <name evidence="8" type="ORF">A7E78_07945</name>
</gene>
<dbReference type="PRINTS" id="PR00344">
    <property type="entry name" value="BCTRLSENSOR"/>
</dbReference>
<dbReference type="Gene3D" id="3.30.565.10">
    <property type="entry name" value="Histidine kinase-like ATPase, C-terminal domain"/>
    <property type="match status" value="1"/>
</dbReference>